<keyword evidence="3" id="KW-1185">Reference proteome</keyword>
<reference evidence="2 3" key="1">
    <citation type="submission" date="2017-06" db="EMBL/GenBank/DDBJ databases">
        <authorList>
            <person name="Kim H.J."/>
            <person name="Triplett B.A."/>
        </authorList>
    </citation>
    <scope>NUCLEOTIDE SEQUENCE [LARGE SCALE GENOMIC DNA]</scope>
    <source>
        <strain evidence="2 3">B29T1</strain>
    </source>
</reference>
<dbReference type="AlphaFoldDB" id="A0A212R086"/>
<dbReference type="Proteomes" id="UP000197065">
    <property type="component" value="Unassembled WGS sequence"/>
</dbReference>
<accession>A0A212R086</accession>
<evidence type="ECO:0000313" key="3">
    <source>
        <dbReference type="Proteomes" id="UP000197065"/>
    </source>
</evidence>
<dbReference type="EMBL" id="FYEH01000004">
    <property type="protein sequence ID" value="SNB65384.1"/>
    <property type="molecule type" value="Genomic_DNA"/>
</dbReference>
<evidence type="ECO:0000256" key="1">
    <source>
        <dbReference type="SAM" id="MobiDB-lite"/>
    </source>
</evidence>
<sequence length="67" mass="7518">MQGGPHMPDVKHKQETEAISSVTDDAANERKARLAIQLRANLRRRKARASKLAEAKERSSFMVKDEG</sequence>
<gene>
    <name evidence="2" type="ORF">SAMN07250955_104252</name>
</gene>
<feature type="region of interest" description="Disordered" evidence="1">
    <location>
        <begin position="1"/>
        <end position="28"/>
    </location>
</feature>
<dbReference type="RefSeq" id="WP_207761973.1">
    <property type="nucleotide sequence ID" value="NZ_FYEH01000004.1"/>
</dbReference>
<organism evidence="2 3">
    <name type="scientific">Arboricoccus pini</name>
    <dbReference type="NCBI Taxonomy" id="1963835"/>
    <lineage>
        <taxon>Bacteria</taxon>
        <taxon>Pseudomonadati</taxon>
        <taxon>Pseudomonadota</taxon>
        <taxon>Alphaproteobacteria</taxon>
        <taxon>Geminicoccales</taxon>
        <taxon>Geminicoccaceae</taxon>
        <taxon>Arboricoccus</taxon>
    </lineage>
</organism>
<protein>
    <submittedName>
        <fullName evidence="2">Uncharacterized protein</fullName>
    </submittedName>
</protein>
<evidence type="ECO:0000313" key="2">
    <source>
        <dbReference type="EMBL" id="SNB65384.1"/>
    </source>
</evidence>
<proteinExistence type="predicted"/>
<name>A0A212R086_9PROT</name>